<keyword evidence="3" id="KW-0133">Cell shape</keyword>
<dbReference type="GO" id="GO:0015648">
    <property type="term" value="F:lipid-linked peptidoglycan transporter activity"/>
    <property type="evidence" value="ECO:0007669"/>
    <property type="project" value="TreeGrafter"/>
</dbReference>
<dbReference type="Pfam" id="PF01098">
    <property type="entry name" value="FTSW_RODA_SPOVE"/>
    <property type="match status" value="1"/>
</dbReference>
<keyword evidence="4 6" id="KW-1133">Transmembrane helix</keyword>
<evidence type="ECO:0000256" key="3">
    <source>
        <dbReference type="ARBA" id="ARBA00022960"/>
    </source>
</evidence>
<evidence type="ECO:0000256" key="1">
    <source>
        <dbReference type="ARBA" id="ARBA00004141"/>
    </source>
</evidence>
<dbReference type="PANTHER" id="PTHR30474">
    <property type="entry name" value="CELL CYCLE PROTEIN"/>
    <property type="match status" value="1"/>
</dbReference>
<dbReference type="GO" id="GO:0005886">
    <property type="term" value="C:plasma membrane"/>
    <property type="evidence" value="ECO:0007669"/>
    <property type="project" value="TreeGrafter"/>
</dbReference>
<sequence length="164" mass="17660">MLEQYQVDRLTAFLDQNGDTQRSTYNLEQSKTAIGNGGLTGQGLFEGTQTSLGHVPEQHTDFIFTAVGEELGFLGAASLLSLFGLVVWRSWRTAAVSNDFFGALLCVGVVAMFSFQVFENVGMTMGIMPITGIPLPFMSYGGSSAFVSFACVGLVANVSMRRFS</sequence>
<feature type="transmembrane region" description="Helical" evidence="6">
    <location>
        <begin position="100"/>
        <end position="118"/>
    </location>
</feature>
<dbReference type="GO" id="GO:0032153">
    <property type="term" value="C:cell division site"/>
    <property type="evidence" value="ECO:0007669"/>
    <property type="project" value="TreeGrafter"/>
</dbReference>
<dbReference type="GO" id="GO:0051301">
    <property type="term" value="P:cell division"/>
    <property type="evidence" value="ECO:0007669"/>
    <property type="project" value="InterPro"/>
</dbReference>
<keyword evidence="2 6" id="KW-0812">Transmembrane</keyword>
<protein>
    <submittedName>
        <fullName evidence="7">Unannotated protein</fullName>
    </submittedName>
</protein>
<dbReference type="InterPro" id="IPR018365">
    <property type="entry name" value="Cell_cycle_FtsW-rel_CS"/>
</dbReference>
<feature type="transmembrane region" description="Helical" evidence="6">
    <location>
        <begin position="138"/>
        <end position="158"/>
    </location>
</feature>
<dbReference type="PROSITE" id="PS00428">
    <property type="entry name" value="FTSW_RODA_SPOVE"/>
    <property type="match status" value="1"/>
</dbReference>
<keyword evidence="5 6" id="KW-0472">Membrane</keyword>
<organism evidence="7">
    <name type="scientific">freshwater metagenome</name>
    <dbReference type="NCBI Taxonomy" id="449393"/>
    <lineage>
        <taxon>unclassified sequences</taxon>
        <taxon>metagenomes</taxon>
        <taxon>ecological metagenomes</taxon>
    </lineage>
</organism>
<evidence type="ECO:0000256" key="4">
    <source>
        <dbReference type="ARBA" id="ARBA00022989"/>
    </source>
</evidence>
<feature type="transmembrane region" description="Helical" evidence="6">
    <location>
        <begin position="71"/>
        <end position="88"/>
    </location>
</feature>
<accession>A0A6J6MNX4</accession>
<evidence type="ECO:0000256" key="2">
    <source>
        <dbReference type="ARBA" id="ARBA00022692"/>
    </source>
</evidence>
<dbReference type="GO" id="GO:0008360">
    <property type="term" value="P:regulation of cell shape"/>
    <property type="evidence" value="ECO:0007669"/>
    <property type="project" value="UniProtKB-KW"/>
</dbReference>
<evidence type="ECO:0000313" key="7">
    <source>
        <dbReference type="EMBL" id="CAB4675279.1"/>
    </source>
</evidence>
<name>A0A6J6MNX4_9ZZZZ</name>
<dbReference type="AlphaFoldDB" id="A0A6J6MNX4"/>
<proteinExistence type="predicted"/>
<comment type="subcellular location">
    <subcellularLocation>
        <location evidence="1">Membrane</location>
        <topology evidence="1">Multi-pass membrane protein</topology>
    </subcellularLocation>
</comment>
<evidence type="ECO:0000256" key="6">
    <source>
        <dbReference type="SAM" id="Phobius"/>
    </source>
</evidence>
<dbReference type="InterPro" id="IPR001182">
    <property type="entry name" value="FtsW/RodA"/>
</dbReference>
<evidence type="ECO:0000256" key="5">
    <source>
        <dbReference type="ARBA" id="ARBA00023136"/>
    </source>
</evidence>
<gene>
    <name evidence="7" type="ORF">UFOPK2242_01711</name>
</gene>
<dbReference type="EMBL" id="CAEZWM010000308">
    <property type="protein sequence ID" value="CAB4675279.1"/>
    <property type="molecule type" value="Genomic_DNA"/>
</dbReference>
<reference evidence="7" key="1">
    <citation type="submission" date="2020-05" db="EMBL/GenBank/DDBJ databases">
        <authorList>
            <person name="Chiriac C."/>
            <person name="Salcher M."/>
            <person name="Ghai R."/>
            <person name="Kavagutti S V."/>
        </authorList>
    </citation>
    <scope>NUCLEOTIDE SEQUENCE</scope>
</reference>